<keyword evidence="2" id="KW-0813">Transport</keyword>
<sequence length="83" mass="9622">MSFGRVPYQNWHGGNTEKDDRVVDWAMEVSDRIVVIKDGKKYAEGPPEEIITPRMMKEVYQVDCDVVKLPGRKRPVLVYGEIR</sequence>
<dbReference type="PANTHER" id="PTHR42771:SF2">
    <property type="entry name" value="IRON(3+)-HYDROXAMATE IMPORT ATP-BINDING PROTEIN FHUC"/>
    <property type="match status" value="1"/>
</dbReference>
<evidence type="ECO:0000313" key="7">
    <source>
        <dbReference type="Proteomes" id="UP000182379"/>
    </source>
</evidence>
<dbReference type="Proteomes" id="UP000182379">
    <property type="component" value="Unassembled WGS sequence"/>
</dbReference>
<comment type="caution">
    <text evidence="6">The sequence shown here is derived from an EMBL/GenBank/DDBJ whole genome shotgun (WGS) entry which is preliminary data.</text>
</comment>
<keyword evidence="4" id="KW-0406">Ion transport</keyword>
<dbReference type="RefSeq" id="WP_143025760.1">
    <property type="nucleotide sequence ID" value="NZ_CAMEFB010000009.1"/>
</dbReference>
<dbReference type="GO" id="GO:0005886">
    <property type="term" value="C:plasma membrane"/>
    <property type="evidence" value="ECO:0007669"/>
    <property type="project" value="UniProtKB-SubCell"/>
</dbReference>
<evidence type="ECO:0000256" key="3">
    <source>
        <dbReference type="ARBA" id="ARBA00022475"/>
    </source>
</evidence>
<dbReference type="PANTHER" id="PTHR42771">
    <property type="entry name" value="IRON(3+)-HYDROXAMATE IMPORT ATP-BINDING PROTEIN FHUC"/>
    <property type="match status" value="1"/>
</dbReference>
<reference evidence="6 7" key="1">
    <citation type="submission" date="2016-10" db="EMBL/GenBank/DDBJ databases">
        <authorList>
            <person name="Varghese N."/>
            <person name="Submissions S."/>
        </authorList>
    </citation>
    <scope>NUCLEOTIDE SEQUENCE [LARGE SCALE GENOMIC DNA]</scope>
    <source>
        <strain evidence="6 7">WCC6</strain>
    </source>
</reference>
<evidence type="ECO:0000256" key="4">
    <source>
        <dbReference type="ARBA" id="ARBA00023065"/>
    </source>
</evidence>
<protein>
    <recommendedName>
        <fullName evidence="8">Iron complex transport system ATP-binding protein</fullName>
    </recommendedName>
</protein>
<evidence type="ECO:0008006" key="8">
    <source>
        <dbReference type="Google" id="ProtNLM"/>
    </source>
</evidence>
<dbReference type="InterPro" id="IPR051535">
    <property type="entry name" value="Siderophore_ABC-ATPase"/>
</dbReference>
<keyword evidence="3" id="KW-1003">Cell membrane</keyword>
<dbReference type="EMBL" id="FNOP01000008">
    <property type="protein sequence ID" value="SDW90341.1"/>
    <property type="molecule type" value="Genomic_DNA"/>
</dbReference>
<dbReference type="Gene3D" id="3.40.50.300">
    <property type="entry name" value="P-loop containing nucleotide triphosphate hydrolases"/>
    <property type="match status" value="1"/>
</dbReference>
<gene>
    <name evidence="6" type="ORF">SAMN05216495_10864</name>
</gene>
<evidence type="ECO:0000313" key="6">
    <source>
        <dbReference type="EMBL" id="SDW90341.1"/>
    </source>
</evidence>
<comment type="subcellular location">
    <subcellularLocation>
        <location evidence="1">Cell membrane</location>
        <topology evidence="1">Peripheral membrane protein</topology>
    </subcellularLocation>
</comment>
<dbReference type="InterPro" id="IPR027417">
    <property type="entry name" value="P-loop_NTPase"/>
</dbReference>
<dbReference type="GO" id="GO:0006811">
    <property type="term" value="P:monoatomic ion transport"/>
    <property type="evidence" value="ECO:0007669"/>
    <property type="project" value="UniProtKB-KW"/>
</dbReference>
<accession>A0A1H2XC10</accession>
<evidence type="ECO:0000256" key="2">
    <source>
        <dbReference type="ARBA" id="ARBA00022448"/>
    </source>
</evidence>
<organism evidence="6 7">
    <name type="scientific">Acidaminococcus fermentans</name>
    <dbReference type="NCBI Taxonomy" id="905"/>
    <lineage>
        <taxon>Bacteria</taxon>
        <taxon>Bacillati</taxon>
        <taxon>Bacillota</taxon>
        <taxon>Negativicutes</taxon>
        <taxon>Acidaminococcales</taxon>
        <taxon>Acidaminococcaceae</taxon>
        <taxon>Acidaminococcus</taxon>
    </lineage>
</organism>
<proteinExistence type="predicted"/>
<name>A0A1H2XC10_ACIFE</name>
<evidence type="ECO:0000256" key="5">
    <source>
        <dbReference type="ARBA" id="ARBA00023136"/>
    </source>
</evidence>
<keyword evidence="5" id="KW-0472">Membrane</keyword>
<evidence type="ECO:0000256" key="1">
    <source>
        <dbReference type="ARBA" id="ARBA00004202"/>
    </source>
</evidence>
<dbReference type="AlphaFoldDB" id="A0A1H2XC10"/>